<protein>
    <submittedName>
        <fullName evidence="2">DUF6544 family protein</fullName>
    </submittedName>
</protein>
<comment type="caution">
    <text evidence="2">The sequence shown here is derived from an EMBL/GenBank/DDBJ whole genome shotgun (WGS) entry which is preliminary data.</text>
</comment>
<proteinExistence type="predicted"/>
<gene>
    <name evidence="2" type="ORF">V1H85_11725</name>
</gene>
<keyword evidence="3" id="KW-1185">Reference proteome</keyword>
<evidence type="ECO:0000256" key="1">
    <source>
        <dbReference type="SAM" id="Phobius"/>
    </source>
</evidence>
<evidence type="ECO:0000313" key="2">
    <source>
        <dbReference type="EMBL" id="MEE1973119.1"/>
    </source>
</evidence>
<organism evidence="2 3">
    <name type="scientific">Maribacter flavus</name>
    <dbReference type="NCBI Taxonomy" id="1658664"/>
    <lineage>
        <taxon>Bacteria</taxon>
        <taxon>Pseudomonadati</taxon>
        <taxon>Bacteroidota</taxon>
        <taxon>Flavobacteriia</taxon>
        <taxon>Flavobacteriales</taxon>
        <taxon>Flavobacteriaceae</taxon>
        <taxon>Maribacter</taxon>
    </lineage>
</organism>
<keyword evidence="1" id="KW-1133">Transmembrane helix</keyword>
<reference evidence="2 3" key="1">
    <citation type="submission" date="2024-01" db="EMBL/GenBank/DDBJ databases">
        <title>Maribacter spp. originated from different algae showed divergent polysaccharides utilization ability.</title>
        <authorList>
            <person name="Wang H."/>
            <person name="Wu Y."/>
        </authorList>
    </citation>
    <scope>NUCLEOTIDE SEQUENCE [LARGE SCALE GENOMIC DNA]</scope>
    <source>
        <strain evidence="2 3">KPT27_14</strain>
    </source>
</reference>
<keyword evidence="1" id="KW-0812">Transmembrane</keyword>
<dbReference type="Pfam" id="PF21900">
    <property type="entry name" value="DUF6920"/>
    <property type="match status" value="1"/>
</dbReference>
<dbReference type="Proteomes" id="UP001343698">
    <property type="component" value="Unassembled WGS sequence"/>
</dbReference>
<evidence type="ECO:0000313" key="3">
    <source>
        <dbReference type="Proteomes" id="UP001343698"/>
    </source>
</evidence>
<feature type="transmembrane region" description="Helical" evidence="1">
    <location>
        <begin position="91"/>
        <end position="108"/>
    </location>
</feature>
<dbReference type="RefSeq" id="WP_272637340.1">
    <property type="nucleotide sequence ID" value="NZ_JAZDDF010000005.1"/>
</dbReference>
<accession>A0ABU7IJH5</accession>
<feature type="transmembrane region" description="Helical" evidence="1">
    <location>
        <begin position="66"/>
        <end position="84"/>
    </location>
</feature>
<dbReference type="EMBL" id="JAZDDF010000005">
    <property type="protein sequence ID" value="MEE1973119.1"/>
    <property type="molecule type" value="Genomic_DNA"/>
</dbReference>
<dbReference type="InterPro" id="IPR054213">
    <property type="entry name" value="DUF6920"/>
</dbReference>
<feature type="transmembrane region" description="Helical" evidence="1">
    <location>
        <begin position="39"/>
        <end position="60"/>
    </location>
</feature>
<name>A0ABU7IJH5_9FLAO</name>
<sequence>MRIALIILIVIHGIIHLFGFFKAFGISEFNAISQPISKIYGIFWFLTFLLFAITIILILIHSDYWWLSGFLAVIISQVLIFNYWSDAKFGTVANVIILLPTIIGYSSFNFKNKIKSERISLFENSQLKTQEIITEKSLVYLPPIVQKWLTNSGIIEKKLISNVHLVQELQLKMKPEQKSWNNGMAEQYFTIQPPAFNWNIYTEMNPILSVVGRDKFEDGKGEMIIKLLSLIPVANAKNDEKVNQATLQRYLAEIVWFPSASLSQYIKWETIDDYSARATMEYKGTKGSGEFHFDKDGNFKKFVAMRFQDSNAIKPTKWTVIAIRTEERNEIKIPIECEASWELENGKWTWLKLKITDIQYNVKEMPVANTDNRFTGH</sequence>
<keyword evidence="1" id="KW-0472">Membrane</keyword>
<feature type="transmembrane region" description="Helical" evidence="1">
    <location>
        <begin position="6"/>
        <end position="27"/>
    </location>
</feature>